<evidence type="ECO:0000313" key="3">
    <source>
        <dbReference type="Proteomes" id="UP000015104"/>
    </source>
</evidence>
<keyword evidence="1" id="KW-0812">Transmembrane</keyword>
<keyword evidence="3" id="KW-1185">Reference proteome</keyword>
<evidence type="ECO:0000313" key="2">
    <source>
        <dbReference type="EnsemblMetazoa" id="tetur06g04140.1"/>
    </source>
</evidence>
<dbReference type="Proteomes" id="UP000015104">
    <property type="component" value="Unassembled WGS sequence"/>
</dbReference>
<proteinExistence type="predicted"/>
<dbReference type="HOGENOM" id="CLU_3360304_0_0_1"/>
<reference evidence="2" key="2">
    <citation type="submission" date="2015-06" db="UniProtKB">
        <authorList>
            <consortium name="EnsemblMetazoa"/>
        </authorList>
    </citation>
    <scope>IDENTIFICATION</scope>
</reference>
<protein>
    <submittedName>
        <fullName evidence="2">Uncharacterized protein</fullName>
    </submittedName>
</protein>
<accession>T1K7G2</accession>
<keyword evidence="1" id="KW-1133">Transmembrane helix</keyword>
<feature type="transmembrane region" description="Helical" evidence="1">
    <location>
        <begin position="6"/>
        <end position="31"/>
    </location>
</feature>
<dbReference type="AlphaFoldDB" id="T1K7G2"/>
<name>T1K7G2_TETUR</name>
<evidence type="ECO:0000256" key="1">
    <source>
        <dbReference type="SAM" id="Phobius"/>
    </source>
</evidence>
<organism evidence="2 3">
    <name type="scientific">Tetranychus urticae</name>
    <name type="common">Two-spotted spider mite</name>
    <dbReference type="NCBI Taxonomy" id="32264"/>
    <lineage>
        <taxon>Eukaryota</taxon>
        <taxon>Metazoa</taxon>
        <taxon>Ecdysozoa</taxon>
        <taxon>Arthropoda</taxon>
        <taxon>Chelicerata</taxon>
        <taxon>Arachnida</taxon>
        <taxon>Acari</taxon>
        <taxon>Acariformes</taxon>
        <taxon>Trombidiformes</taxon>
        <taxon>Prostigmata</taxon>
        <taxon>Eleutherengona</taxon>
        <taxon>Raphignathae</taxon>
        <taxon>Tetranychoidea</taxon>
        <taxon>Tetranychidae</taxon>
        <taxon>Tetranychus</taxon>
    </lineage>
</organism>
<sequence>MVVYDFSFRLIFLYLLNLFICFIMFSFLPLFNQLLQ</sequence>
<dbReference type="EnsemblMetazoa" id="tetur06g04140.1">
    <property type="protein sequence ID" value="tetur06g04140.1"/>
    <property type="gene ID" value="tetur06g04140"/>
</dbReference>
<reference evidence="3" key="1">
    <citation type="submission" date="2011-08" db="EMBL/GenBank/DDBJ databases">
        <authorList>
            <person name="Rombauts S."/>
        </authorList>
    </citation>
    <scope>NUCLEOTIDE SEQUENCE</scope>
    <source>
        <strain evidence="3">London</strain>
    </source>
</reference>
<keyword evidence="1" id="KW-0472">Membrane</keyword>
<dbReference type="EMBL" id="CAEY01001805">
    <property type="status" value="NOT_ANNOTATED_CDS"/>
    <property type="molecule type" value="Genomic_DNA"/>
</dbReference>